<evidence type="ECO:0000313" key="2">
    <source>
        <dbReference type="EMBL" id="SFQ07974.1"/>
    </source>
</evidence>
<keyword evidence="1" id="KW-0472">Membrane</keyword>
<feature type="transmembrane region" description="Helical" evidence="1">
    <location>
        <begin position="70"/>
        <end position="94"/>
    </location>
</feature>
<dbReference type="PANTHER" id="PTHR35867">
    <property type="entry name" value="PROTEIN RSEC"/>
    <property type="match status" value="1"/>
</dbReference>
<evidence type="ECO:0000313" key="3">
    <source>
        <dbReference type="Proteomes" id="UP000198577"/>
    </source>
</evidence>
<dbReference type="PIRSF" id="PIRSF004923">
    <property type="entry name" value="RseC"/>
    <property type="match status" value="1"/>
</dbReference>
<protein>
    <submittedName>
        <fullName evidence="2">Positive regulator of sigma(E), RseC/MucC</fullName>
    </submittedName>
</protein>
<keyword evidence="1" id="KW-1133">Transmembrane helix</keyword>
<dbReference type="STRING" id="937334.SAMN05444406_11167"/>
<evidence type="ECO:0000256" key="1">
    <source>
        <dbReference type="SAM" id="Phobius"/>
    </source>
</evidence>
<dbReference type="PANTHER" id="PTHR35867:SF1">
    <property type="entry name" value="PROTEIN RSEC"/>
    <property type="match status" value="1"/>
</dbReference>
<proteinExistence type="predicted"/>
<dbReference type="InterPro" id="IPR007359">
    <property type="entry name" value="SigmaE_reg_RseC_MucC"/>
</dbReference>
<keyword evidence="3" id="KW-1185">Reference proteome</keyword>
<dbReference type="Pfam" id="PF04246">
    <property type="entry name" value="RseC_MucC"/>
    <property type="match status" value="1"/>
</dbReference>
<dbReference type="OrthoDB" id="307768at2"/>
<dbReference type="Proteomes" id="UP000198577">
    <property type="component" value="Unassembled WGS sequence"/>
</dbReference>
<name>A0A1I5VK96_9FIRM</name>
<keyword evidence="1" id="KW-0812">Transmembrane</keyword>
<dbReference type="InterPro" id="IPR026268">
    <property type="entry name" value="RseC"/>
</dbReference>
<accession>A0A1I5VK96</accession>
<reference evidence="2 3" key="1">
    <citation type="submission" date="2016-10" db="EMBL/GenBank/DDBJ databases">
        <authorList>
            <person name="de Groot N.N."/>
        </authorList>
    </citation>
    <scope>NUCLEOTIDE SEQUENCE [LARGE SCALE GENOMIC DNA]</scope>
    <source>
        <strain evidence="2 3">DSM 20678</strain>
    </source>
</reference>
<feature type="transmembrane region" description="Helical" evidence="1">
    <location>
        <begin position="100"/>
        <end position="120"/>
    </location>
</feature>
<sequence length="148" mass="15634">MTEVGEVIQTKGDMAVVRIQRSSACRRCGACGLGAGPNDMLLTLPNSLNAKPGDLVELSLESGQLLKASAITYLIPLVALIMGVIVGYALGGYMAIDRQLAGAVLGFAFTAVAFVVIRALDPVFRRSNHFTPRMVSILNNKNIGDGNN</sequence>
<dbReference type="EMBL" id="FOXR01000011">
    <property type="protein sequence ID" value="SFQ07974.1"/>
    <property type="molecule type" value="Genomic_DNA"/>
</dbReference>
<gene>
    <name evidence="2" type="ORF">SAMN05444406_11167</name>
</gene>
<dbReference type="RefSeq" id="WP_092282295.1">
    <property type="nucleotide sequence ID" value="NZ_FOXR01000011.1"/>
</dbReference>
<dbReference type="AlphaFoldDB" id="A0A1I5VK96"/>
<organism evidence="2 3">
    <name type="scientific">Caldicoprobacter faecalis</name>
    <dbReference type="NCBI Taxonomy" id="937334"/>
    <lineage>
        <taxon>Bacteria</taxon>
        <taxon>Bacillati</taxon>
        <taxon>Bacillota</taxon>
        <taxon>Clostridia</taxon>
        <taxon>Caldicoprobacterales</taxon>
        <taxon>Caldicoprobacteraceae</taxon>
        <taxon>Caldicoprobacter</taxon>
    </lineage>
</organism>